<keyword evidence="4" id="KW-0460">Magnesium</keyword>
<dbReference type="InterPro" id="IPR001163">
    <property type="entry name" value="Sm_dom_euk/arc"/>
</dbReference>
<dbReference type="SUPFAM" id="SSF50182">
    <property type="entry name" value="Sm-like ribonucleoproteins"/>
    <property type="match status" value="1"/>
</dbReference>
<dbReference type="Gene3D" id="3.40.50.1000">
    <property type="entry name" value="HAD superfamily/HAD-like"/>
    <property type="match status" value="1"/>
</dbReference>
<evidence type="ECO:0000313" key="6">
    <source>
        <dbReference type="EMBL" id="KZC12567.1"/>
    </source>
</evidence>
<evidence type="ECO:0000259" key="5">
    <source>
        <dbReference type="SMART" id="SM00651"/>
    </source>
</evidence>
<organism evidence="6 7">
    <name type="scientific">Dufourea novaeangliae</name>
    <name type="common">Sweat bee</name>
    <dbReference type="NCBI Taxonomy" id="178035"/>
    <lineage>
        <taxon>Eukaryota</taxon>
        <taxon>Metazoa</taxon>
        <taxon>Ecdysozoa</taxon>
        <taxon>Arthropoda</taxon>
        <taxon>Hexapoda</taxon>
        <taxon>Insecta</taxon>
        <taxon>Pterygota</taxon>
        <taxon>Neoptera</taxon>
        <taxon>Endopterygota</taxon>
        <taxon>Hymenoptera</taxon>
        <taxon>Apocrita</taxon>
        <taxon>Aculeata</taxon>
        <taxon>Apoidea</taxon>
        <taxon>Anthophila</taxon>
        <taxon>Halictidae</taxon>
        <taxon>Rophitinae</taxon>
        <taxon>Dufourea</taxon>
    </lineage>
</organism>
<comment type="similarity">
    <text evidence="1">Belongs to the 5'(3')-deoxyribonucleotidase family.</text>
</comment>
<sequence length="572" mass="65702">IMNFESRKERFKLFNSLAILLKAVENEKTTVDLRNEGSVYGTVEYADAVMNIVMKDCIFTDPRGDSHNYDMFFVQARNIRYVHIPPKLHVRIQSTPSKTKVNSVILSTSVEHFCITVSDFSSIQVNMNKFKLLDYDCIGFDLDNSLIRYNLTNTTQMVYKTLANYLITEKGYDAKYLSRPLEGKDFDFIQRGLILDFEKGNILKISSDALIQRACHGTKLLSLEQIRKIYPDQKWHATDVFCHDMLSTWNGPLSTKMRSLLDYFDFASSIIFAKLIDTLDEQQGGPLKAYNVWPDMLAGLQEMYNKDHFKLGIDFVECIATYAIGEDWRSLFDIVICSAKKPGLFTSDRSFLQMVNDDTGDIVDTKDLEQGGVYSQGNWKGLVKFLGHVSKKSNPRCLYIGDNLIQDIYVPSVYVQCDIIAIIEEQMSEGMVHQDLLHPDEKMLNSTLWGSFFCLKDTNINVDSFWGSVIKKYAKLCIPELDVFAQQPLEQSYLCFNKDGKTYDGYYPAVPLTIKERIQHLISHKKGRTYTKSTFRRIRAEQKQREGLVAVEKILDERKNPEDPANSELNKT</sequence>
<dbReference type="Gene3D" id="2.30.30.100">
    <property type="match status" value="1"/>
</dbReference>
<evidence type="ECO:0000256" key="2">
    <source>
        <dbReference type="ARBA" id="ARBA00022723"/>
    </source>
</evidence>
<dbReference type="GO" id="GO:0008253">
    <property type="term" value="F:5'-nucleotidase activity"/>
    <property type="evidence" value="ECO:0007669"/>
    <property type="project" value="TreeGrafter"/>
</dbReference>
<evidence type="ECO:0000313" key="7">
    <source>
        <dbReference type="Proteomes" id="UP000076502"/>
    </source>
</evidence>
<reference evidence="6 7" key="1">
    <citation type="submission" date="2015-07" db="EMBL/GenBank/DDBJ databases">
        <title>The genome of Dufourea novaeangliae.</title>
        <authorList>
            <person name="Pan H."/>
            <person name="Kapheim K."/>
        </authorList>
    </citation>
    <scope>NUCLEOTIDE SEQUENCE [LARGE SCALE GENOMIC DNA]</scope>
    <source>
        <strain evidence="6">0120121106</strain>
        <tissue evidence="6">Whole body</tissue>
    </source>
</reference>
<dbReference type="EMBL" id="KQ434954">
    <property type="protein sequence ID" value="KZC12567.1"/>
    <property type="molecule type" value="Genomic_DNA"/>
</dbReference>
<keyword evidence="2" id="KW-0479">Metal-binding</keyword>
<dbReference type="Pfam" id="PF01423">
    <property type="entry name" value="LSM"/>
    <property type="match status" value="1"/>
</dbReference>
<keyword evidence="7" id="KW-1185">Reference proteome</keyword>
<dbReference type="InterPro" id="IPR036412">
    <property type="entry name" value="HAD-like_sf"/>
</dbReference>
<evidence type="ECO:0000256" key="1">
    <source>
        <dbReference type="ARBA" id="ARBA00009589"/>
    </source>
</evidence>
<name>A0A154PLD5_DUFNO</name>
<dbReference type="Proteomes" id="UP000076502">
    <property type="component" value="Unassembled WGS sequence"/>
</dbReference>
<protein>
    <submittedName>
        <fullName evidence="6">5'-nucleotidase domain-containing protein 1</fullName>
    </submittedName>
</protein>
<dbReference type="SMART" id="SM00651">
    <property type="entry name" value="Sm"/>
    <property type="match status" value="1"/>
</dbReference>
<keyword evidence="3" id="KW-0378">Hydrolase</keyword>
<dbReference type="CDD" id="cd01733">
    <property type="entry name" value="LSm10"/>
    <property type="match status" value="1"/>
</dbReference>
<feature type="non-terminal residue" evidence="6">
    <location>
        <position position="1"/>
    </location>
</feature>
<proteinExistence type="inferred from homology"/>
<feature type="domain" description="Sm" evidence="5">
    <location>
        <begin position="19"/>
        <end position="84"/>
    </location>
</feature>
<dbReference type="InterPro" id="IPR008380">
    <property type="entry name" value="HAD-SF_hydro_IG_5-nucl"/>
</dbReference>
<dbReference type="PANTHER" id="PTHR12103:SF38">
    <property type="entry name" value="5'-NUCLEOTIDASE DOMAIN-CONTAINING PROTEIN 1"/>
    <property type="match status" value="1"/>
</dbReference>
<evidence type="ECO:0000256" key="4">
    <source>
        <dbReference type="ARBA" id="ARBA00022842"/>
    </source>
</evidence>
<dbReference type="OrthoDB" id="10256176at2759"/>
<dbReference type="AlphaFoldDB" id="A0A154PLD5"/>
<dbReference type="SUPFAM" id="SSF56784">
    <property type="entry name" value="HAD-like"/>
    <property type="match status" value="1"/>
</dbReference>
<gene>
    <name evidence="6" type="ORF">WN55_03320</name>
</gene>
<evidence type="ECO:0000256" key="3">
    <source>
        <dbReference type="ARBA" id="ARBA00022801"/>
    </source>
</evidence>
<dbReference type="InterPro" id="IPR010920">
    <property type="entry name" value="LSM_dom_sf"/>
</dbReference>
<dbReference type="Pfam" id="PF05761">
    <property type="entry name" value="5_nucleotid"/>
    <property type="match status" value="2"/>
</dbReference>
<dbReference type="PANTHER" id="PTHR12103">
    <property type="entry name" value="5'-NUCLEOTIDASE DOMAIN-CONTAINING"/>
    <property type="match status" value="1"/>
</dbReference>
<dbReference type="InterPro" id="IPR023214">
    <property type="entry name" value="HAD_sf"/>
</dbReference>
<accession>A0A154PLD5</accession>
<dbReference type="GO" id="GO:0046872">
    <property type="term" value="F:metal ion binding"/>
    <property type="evidence" value="ECO:0007669"/>
    <property type="project" value="UniProtKB-KW"/>
</dbReference>
<dbReference type="STRING" id="178035.A0A154PLD5"/>